<dbReference type="PANTHER" id="PTHR32071">
    <property type="entry name" value="TRANSCRIPTIONAL REGULATORY PROTEIN"/>
    <property type="match status" value="1"/>
</dbReference>
<dbReference type="CDD" id="cd00009">
    <property type="entry name" value="AAA"/>
    <property type="match status" value="1"/>
</dbReference>
<evidence type="ECO:0000256" key="1">
    <source>
        <dbReference type="ARBA" id="ARBA00022553"/>
    </source>
</evidence>
<evidence type="ECO:0000256" key="7">
    <source>
        <dbReference type="PROSITE-ProRule" id="PRU00169"/>
    </source>
</evidence>
<feature type="domain" description="Sigma-54 factor interaction" evidence="9">
    <location>
        <begin position="152"/>
        <end position="381"/>
    </location>
</feature>
<dbReference type="GO" id="GO:0005524">
    <property type="term" value="F:ATP binding"/>
    <property type="evidence" value="ECO:0007669"/>
    <property type="project" value="UniProtKB-KW"/>
</dbReference>
<keyword evidence="6" id="KW-0804">Transcription</keyword>
<gene>
    <name evidence="11" type="ORF">DB30_06663</name>
</gene>
<dbReference type="InterPro" id="IPR058031">
    <property type="entry name" value="AAA_lid_NorR"/>
</dbReference>
<dbReference type="PROSITE" id="PS00675">
    <property type="entry name" value="SIGMA54_INTERACT_1"/>
    <property type="match status" value="1"/>
</dbReference>
<keyword evidence="3" id="KW-0067">ATP-binding</keyword>
<evidence type="ECO:0000256" key="2">
    <source>
        <dbReference type="ARBA" id="ARBA00022741"/>
    </source>
</evidence>
<feature type="compositionally biased region" description="Polar residues" evidence="8">
    <location>
        <begin position="487"/>
        <end position="500"/>
    </location>
</feature>
<dbReference type="InterPro" id="IPR002197">
    <property type="entry name" value="HTH_Fis"/>
</dbReference>
<dbReference type="Gene3D" id="1.10.10.60">
    <property type="entry name" value="Homeodomain-like"/>
    <property type="match status" value="1"/>
</dbReference>
<dbReference type="SUPFAM" id="SSF52540">
    <property type="entry name" value="P-loop containing nucleoside triphosphate hydrolases"/>
    <property type="match status" value="1"/>
</dbReference>
<dbReference type="InterPro" id="IPR025943">
    <property type="entry name" value="Sigma_54_int_dom_ATP-bd_2"/>
</dbReference>
<dbReference type="InterPro" id="IPR011006">
    <property type="entry name" value="CheY-like_superfamily"/>
</dbReference>
<evidence type="ECO:0000313" key="11">
    <source>
        <dbReference type="EMBL" id="KIG14608.1"/>
    </source>
</evidence>
<reference evidence="11 12" key="1">
    <citation type="submission" date="2014-12" db="EMBL/GenBank/DDBJ databases">
        <title>Genome assembly of Enhygromyxa salina DSM 15201.</title>
        <authorList>
            <person name="Sharma G."/>
            <person name="Subramanian S."/>
        </authorList>
    </citation>
    <scope>NUCLEOTIDE SEQUENCE [LARGE SCALE GENOMIC DNA]</scope>
    <source>
        <strain evidence="11 12">DSM 15201</strain>
    </source>
</reference>
<dbReference type="PROSITE" id="PS00676">
    <property type="entry name" value="SIGMA54_INTERACT_2"/>
    <property type="match status" value="1"/>
</dbReference>
<dbReference type="GO" id="GO:0006355">
    <property type="term" value="P:regulation of DNA-templated transcription"/>
    <property type="evidence" value="ECO:0007669"/>
    <property type="project" value="InterPro"/>
</dbReference>
<dbReference type="GO" id="GO:0000160">
    <property type="term" value="P:phosphorelay signal transduction system"/>
    <property type="evidence" value="ECO:0007669"/>
    <property type="project" value="UniProtKB-KW"/>
</dbReference>
<dbReference type="PROSITE" id="PS50110">
    <property type="entry name" value="RESPONSE_REGULATORY"/>
    <property type="match status" value="1"/>
</dbReference>
<dbReference type="InterPro" id="IPR027417">
    <property type="entry name" value="P-loop_NTPase"/>
</dbReference>
<evidence type="ECO:0000259" key="10">
    <source>
        <dbReference type="PROSITE" id="PS50110"/>
    </source>
</evidence>
<keyword evidence="2" id="KW-0547">Nucleotide-binding</keyword>
<keyword evidence="5" id="KW-0805">Transcription regulation</keyword>
<protein>
    <submittedName>
        <fullName evidence="11">Response regulator of zinc sigma-54-dependent two-component system</fullName>
    </submittedName>
</protein>
<evidence type="ECO:0000256" key="5">
    <source>
        <dbReference type="ARBA" id="ARBA00023015"/>
    </source>
</evidence>
<evidence type="ECO:0000256" key="6">
    <source>
        <dbReference type="ARBA" id="ARBA00023163"/>
    </source>
</evidence>
<dbReference type="SUPFAM" id="SSF52172">
    <property type="entry name" value="CheY-like"/>
    <property type="match status" value="1"/>
</dbReference>
<dbReference type="Pfam" id="PF00072">
    <property type="entry name" value="Response_reg"/>
    <property type="match status" value="1"/>
</dbReference>
<name>A0A0C1ZU71_9BACT</name>
<dbReference type="FunFam" id="3.40.50.300:FF:000006">
    <property type="entry name" value="DNA-binding transcriptional regulator NtrC"/>
    <property type="match status" value="1"/>
</dbReference>
<evidence type="ECO:0000256" key="4">
    <source>
        <dbReference type="ARBA" id="ARBA00023012"/>
    </source>
</evidence>
<dbReference type="InterPro" id="IPR009057">
    <property type="entry name" value="Homeodomain-like_sf"/>
</dbReference>
<keyword evidence="4" id="KW-0902">Two-component regulatory system</keyword>
<evidence type="ECO:0000259" key="9">
    <source>
        <dbReference type="PROSITE" id="PS50045"/>
    </source>
</evidence>
<organism evidence="11 12">
    <name type="scientific">Enhygromyxa salina</name>
    <dbReference type="NCBI Taxonomy" id="215803"/>
    <lineage>
        <taxon>Bacteria</taxon>
        <taxon>Pseudomonadati</taxon>
        <taxon>Myxococcota</taxon>
        <taxon>Polyangia</taxon>
        <taxon>Nannocystales</taxon>
        <taxon>Nannocystaceae</taxon>
        <taxon>Enhygromyxa</taxon>
    </lineage>
</organism>
<dbReference type="InterPro" id="IPR002078">
    <property type="entry name" value="Sigma_54_int"/>
</dbReference>
<dbReference type="SUPFAM" id="SSF46689">
    <property type="entry name" value="Homeodomain-like"/>
    <property type="match status" value="1"/>
</dbReference>
<dbReference type="Pfam" id="PF00158">
    <property type="entry name" value="Sigma54_activat"/>
    <property type="match status" value="1"/>
</dbReference>
<dbReference type="Gene3D" id="1.10.8.60">
    <property type="match status" value="1"/>
</dbReference>
<feature type="region of interest" description="Disordered" evidence="8">
    <location>
        <begin position="478"/>
        <end position="500"/>
    </location>
</feature>
<dbReference type="EMBL" id="JMCC02000070">
    <property type="protein sequence ID" value="KIG14608.1"/>
    <property type="molecule type" value="Genomic_DNA"/>
</dbReference>
<dbReference type="SMART" id="SM00448">
    <property type="entry name" value="REC"/>
    <property type="match status" value="1"/>
</dbReference>
<comment type="caution">
    <text evidence="11">The sequence shown here is derived from an EMBL/GenBank/DDBJ whole genome shotgun (WGS) entry which is preliminary data.</text>
</comment>
<dbReference type="Pfam" id="PF02954">
    <property type="entry name" value="HTH_8"/>
    <property type="match status" value="1"/>
</dbReference>
<sequence length="500" mass="54916">MTEPKPRVLVVDDEPNLRKVLGVMLQQAGHEVVTEPDGESGLARVKSSPRGTFDVVISDLRMPGMDGMQLLRALVEEDPGLPVIILTAYGSVDTAVEAVKAGAFDFLEKPFDRAQIDKILGKAISTRRLSGPRTEPVVEVGASAPASIDDGMVGRSESMTSVKEMIRTVAASPSTVLITGESGTGKELVARALHLGSERRAMPFIRVNCAAIPSTLVESELFGHERGAFTGAVSARQGRFELADGGTLFLDEVSEIPLEIQVKLLRAIQESEFERVGGVKTLRVDVRLIAATNRNLEEEIKEKRFREDLYYRLNVVPIHLPPLRERPEDVEPLLEHFLRRSNDRLGKDVKGFDADALEALRGYNWQGNIRELENLVERMVLFASADLIGVGELPDSFTNVDGEHDDDELDEDEGGLPRAIRLPLDSLGLDLKEAVKAGSRRIEEALIREALAQTDANVTRSARKLGISRRSLQSKMKELGLREEIQKTGNVSSPSPEDHS</sequence>
<feature type="domain" description="Response regulatory" evidence="10">
    <location>
        <begin position="7"/>
        <end position="124"/>
    </location>
</feature>
<dbReference type="PROSITE" id="PS50045">
    <property type="entry name" value="SIGMA54_INTERACT_4"/>
    <property type="match status" value="1"/>
</dbReference>
<dbReference type="SMART" id="SM00382">
    <property type="entry name" value="AAA"/>
    <property type="match status" value="1"/>
</dbReference>
<dbReference type="AlphaFoldDB" id="A0A0C1ZU71"/>
<dbReference type="InterPro" id="IPR003593">
    <property type="entry name" value="AAA+_ATPase"/>
</dbReference>
<dbReference type="Gene3D" id="3.40.50.300">
    <property type="entry name" value="P-loop containing nucleotide triphosphate hydrolases"/>
    <property type="match status" value="1"/>
</dbReference>
<proteinExistence type="predicted"/>
<dbReference type="Gene3D" id="3.40.50.2300">
    <property type="match status" value="1"/>
</dbReference>
<accession>A0A0C1ZU71</accession>
<feature type="modified residue" description="4-aspartylphosphate" evidence="7">
    <location>
        <position position="59"/>
    </location>
</feature>
<keyword evidence="1 7" id="KW-0597">Phosphoprotein</keyword>
<dbReference type="PRINTS" id="PR01590">
    <property type="entry name" value="HTHFIS"/>
</dbReference>
<evidence type="ECO:0000256" key="8">
    <source>
        <dbReference type="SAM" id="MobiDB-lite"/>
    </source>
</evidence>
<dbReference type="FunFam" id="3.40.50.2300:FF:000018">
    <property type="entry name" value="DNA-binding transcriptional regulator NtrC"/>
    <property type="match status" value="1"/>
</dbReference>
<evidence type="ECO:0000256" key="3">
    <source>
        <dbReference type="ARBA" id="ARBA00022840"/>
    </source>
</evidence>
<dbReference type="Pfam" id="PF25601">
    <property type="entry name" value="AAA_lid_14"/>
    <property type="match status" value="1"/>
</dbReference>
<dbReference type="Proteomes" id="UP000031599">
    <property type="component" value="Unassembled WGS sequence"/>
</dbReference>
<evidence type="ECO:0000313" key="12">
    <source>
        <dbReference type="Proteomes" id="UP000031599"/>
    </source>
</evidence>
<dbReference type="InterPro" id="IPR025662">
    <property type="entry name" value="Sigma_54_int_dom_ATP-bd_1"/>
</dbReference>
<dbReference type="InterPro" id="IPR001789">
    <property type="entry name" value="Sig_transdc_resp-reg_receiver"/>
</dbReference>
<dbReference type="GO" id="GO:0043565">
    <property type="term" value="F:sequence-specific DNA binding"/>
    <property type="evidence" value="ECO:0007669"/>
    <property type="project" value="InterPro"/>
</dbReference>